<evidence type="ECO:0000313" key="4">
    <source>
        <dbReference type="RefSeq" id="XP_019890626.1"/>
    </source>
</evidence>
<reference evidence="4" key="1">
    <citation type="submission" date="2025-08" db="UniProtKB">
        <authorList>
            <consortium name="RefSeq"/>
        </authorList>
    </citation>
    <scope>IDENTIFICATION</scope>
    <source>
        <strain evidence="4">Aabys</strain>
        <tissue evidence="4">Whole body</tissue>
    </source>
</reference>
<keyword evidence="3" id="KW-1185">Reference proteome</keyword>
<evidence type="ECO:0000313" key="3">
    <source>
        <dbReference type="Proteomes" id="UP001652621"/>
    </source>
</evidence>
<feature type="signal peptide" evidence="2">
    <location>
        <begin position="1"/>
        <end position="24"/>
    </location>
</feature>
<dbReference type="AlphaFoldDB" id="A0A9J7IBS5"/>
<feature type="region of interest" description="Disordered" evidence="1">
    <location>
        <begin position="84"/>
        <end position="132"/>
    </location>
</feature>
<dbReference type="GeneID" id="101896111"/>
<sequence length="361" mass="40182">MKVAKLVWPTLLVTAVLFFNACNSKDIRKRGVMDNFNDGVKFAGQMFGINTAADVANLVAKAFSKTASNGNADLLLSLVKTGLQSKPSKTPKPSTPEEYKNKDKYNSEESGREQQHQANDRNEGNTSTASKEKVGLDLNTAKFVTSILRMVGFDASKLGALAINVLIMVASTIATTLLGNTNGSDATPSRRYPAAPQHDTAETGPEERYSPTEHQPRMLADGGTPIDWFLQNPSKKMKSLLDEAIDSSLTDKITDMISNYERQEGETGCVKMLMCKSAPFIWGMQKSLKKRIVGETDKEEDKKNTEGNEKAENRRIFDVDSLYAHFPNLAEFREHGAKCEELYSTYCNITKLRRERFQERN</sequence>
<dbReference type="KEGG" id="mde:101896111"/>
<keyword evidence="2" id="KW-0732">Signal</keyword>
<organism evidence="3 4">
    <name type="scientific">Musca domestica</name>
    <name type="common">House fly</name>
    <dbReference type="NCBI Taxonomy" id="7370"/>
    <lineage>
        <taxon>Eukaryota</taxon>
        <taxon>Metazoa</taxon>
        <taxon>Ecdysozoa</taxon>
        <taxon>Arthropoda</taxon>
        <taxon>Hexapoda</taxon>
        <taxon>Insecta</taxon>
        <taxon>Pterygota</taxon>
        <taxon>Neoptera</taxon>
        <taxon>Endopterygota</taxon>
        <taxon>Diptera</taxon>
        <taxon>Brachycera</taxon>
        <taxon>Muscomorpha</taxon>
        <taxon>Muscoidea</taxon>
        <taxon>Muscidae</taxon>
        <taxon>Musca</taxon>
    </lineage>
</organism>
<evidence type="ECO:0000256" key="1">
    <source>
        <dbReference type="SAM" id="MobiDB-lite"/>
    </source>
</evidence>
<dbReference type="Proteomes" id="UP001652621">
    <property type="component" value="Unplaced"/>
</dbReference>
<accession>A0A9J7IBS5</accession>
<feature type="region of interest" description="Disordered" evidence="1">
    <location>
        <begin position="181"/>
        <end position="222"/>
    </location>
</feature>
<evidence type="ECO:0000256" key="2">
    <source>
        <dbReference type="SAM" id="SignalP"/>
    </source>
</evidence>
<feature type="compositionally biased region" description="Basic and acidic residues" evidence="1">
    <location>
        <begin position="199"/>
        <end position="216"/>
    </location>
</feature>
<feature type="compositionally biased region" description="Basic and acidic residues" evidence="1">
    <location>
        <begin position="95"/>
        <end position="123"/>
    </location>
</feature>
<feature type="chain" id="PRO_5039901147" evidence="2">
    <location>
        <begin position="25"/>
        <end position="361"/>
    </location>
</feature>
<gene>
    <name evidence="4" type="primary">LOC101896111</name>
</gene>
<dbReference type="VEuPathDB" id="VectorBase:MDOMA2_016632"/>
<name>A0A9J7IBS5_MUSDO</name>
<protein>
    <submittedName>
        <fullName evidence="4">Uncharacterized protein LOC101896111</fullName>
    </submittedName>
</protein>
<dbReference type="RefSeq" id="XP_019890626.1">
    <property type="nucleotide sequence ID" value="XM_020035067.2"/>
</dbReference>
<proteinExistence type="predicted"/>
<dbReference type="OrthoDB" id="6575720at2759"/>